<evidence type="ECO:0000313" key="2">
    <source>
        <dbReference type="Proteomes" id="UP001604336"/>
    </source>
</evidence>
<dbReference type="PANTHER" id="PTHR33240">
    <property type="entry name" value="OS08G0508500 PROTEIN"/>
    <property type="match status" value="1"/>
</dbReference>
<dbReference type="Proteomes" id="UP001604336">
    <property type="component" value="Unassembled WGS sequence"/>
</dbReference>
<organism evidence="1 2">
    <name type="scientific">Abeliophyllum distichum</name>
    <dbReference type="NCBI Taxonomy" id="126358"/>
    <lineage>
        <taxon>Eukaryota</taxon>
        <taxon>Viridiplantae</taxon>
        <taxon>Streptophyta</taxon>
        <taxon>Embryophyta</taxon>
        <taxon>Tracheophyta</taxon>
        <taxon>Spermatophyta</taxon>
        <taxon>Magnoliopsida</taxon>
        <taxon>eudicotyledons</taxon>
        <taxon>Gunneridae</taxon>
        <taxon>Pentapetalae</taxon>
        <taxon>asterids</taxon>
        <taxon>lamiids</taxon>
        <taxon>Lamiales</taxon>
        <taxon>Oleaceae</taxon>
        <taxon>Forsythieae</taxon>
        <taxon>Abeliophyllum</taxon>
    </lineage>
</organism>
<gene>
    <name evidence="1" type="ORF">Adt_28466</name>
</gene>
<name>A0ABD1RX17_9LAMI</name>
<dbReference type="AlphaFoldDB" id="A0ABD1RX17"/>
<dbReference type="Gene3D" id="3.10.10.10">
    <property type="entry name" value="HIV Type 1 Reverse Transcriptase, subunit A, domain 1"/>
    <property type="match status" value="1"/>
</dbReference>
<dbReference type="EMBL" id="JBFOLK010000008">
    <property type="protein sequence ID" value="KAL2492838.1"/>
    <property type="molecule type" value="Genomic_DNA"/>
</dbReference>
<accession>A0ABD1RX17</accession>
<proteinExistence type="predicted"/>
<keyword evidence="2" id="KW-1185">Reference proteome</keyword>
<sequence>MEDYLDVQELIDQENQQQRNENWNGLGQILFNDGSTVNILFGSAFDQMDIDYEPTAISEPLFSFTGDSLVLRERIIIAVDFREPPCHLKKFMEFLVVDTRSTYHGVFGTLALKNLQAVTSIYHLVMKFPTPGGVAKVRRNQTKARAYYINALQKIVRRDDAPLAVMTIQMELMNIDLKKAEEDMILDEGLDLQIIGPDSLASLEEKLETFPVNSSDPSKMLQLGQKLDEGMKEKLKQILRENVDVFVWKHSDMVGIIPSVAYHSLNVDPKIQKRIPLSTKNYGTLKEKFDKLLANGFIRETIYPQWVSNHVLILQKLDTSGRLIKWFIELIQFDIFYKPRLSIKGQALADFMAKFAHIPEGLLEAKPHKLLLIFFSNHSLKVAIRRGKSTLSSEHSILGQFLCSFFNPFLALGLSQILYRRLKLCLQIGLSNH</sequence>
<reference evidence="2" key="1">
    <citation type="submission" date="2024-07" db="EMBL/GenBank/DDBJ databases">
        <title>Two chromosome-level genome assemblies of Korean endemic species Abeliophyllum distichum and Forsythia ovata (Oleaceae).</title>
        <authorList>
            <person name="Jang H."/>
        </authorList>
    </citation>
    <scope>NUCLEOTIDE SEQUENCE [LARGE SCALE GENOMIC DNA]</scope>
</reference>
<protein>
    <submittedName>
        <fullName evidence="1">Uncharacterized protein</fullName>
    </submittedName>
</protein>
<evidence type="ECO:0000313" key="1">
    <source>
        <dbReference type="EMBL" id="KAL2492838.1"/>
    </source>
</evidence>
<dbReference type="PANTHER" id="PTHR33240:SF15">
    <property type="entry name" value="GAG-PRO-LIKE PROTEIN"/>
    <property type="match status" value="1"/>
</dbReference>
<comment type="caution">
    <text evidence="1">The sequence shown here is derived from an EMBL/GenBank/DDBJ whole genome shotgun (WGS) entry which is preliminary data.</text>
</comment>